<feature type="region of interest" description="Disordered" evidence="1">
    <location>
        <begin position="1"/>
        <end position="74"/>
    </location>
</feature>
<organism evidence="2 3">
    <name type="scientific">Durusdinium trenchii</name>
    <dbReference type="NCBI Taxonomy" id="1381693"/>
    <lineage>
        <taxon>Eukaryota</taxon>
        <taxon>Sar</taxon>
        <taxon>Alveolata</taxon>
        <taxon>Dinophyceae</taxon>
        <taxon>Suessiales</taxon>
        <taxon>Symbiodiniaceae</taxon>
        <taxon>Durusdinium</taxon>
    </lineage>
</organism>
<feature type="compositionally biased region" description="Polar residues" evidence="1">
    <location>
        <begin position="58"/>
        <end position="73"/>
    </location>
</feature>
<gene>
    <name evidence="2" type="ORF">CCMP2556_LOCUS46810</name>
</gene>
<reference evidence="2 3" key="1">
    <citation type="submission" date="2024-02" db="EMBL/GenBank/DDBJ databases">
        <authorList>
            <person name="Chen Y."/>
            <person name="Shah S."/>
            <person name="Dougan E. K."/>
            <person name="Thang M."/>
            <person name="Chan C."/>
        </authorList>
    </citation>
    <scope>NUCLEOTIDE SEQUENCE [LARGE SCALE GENOMIC DNA]</scope>
</reference>
<feature type="compositionally biased region" description="Basic and acidic residues" evidence="1">
    <location>
        <begin position="17"/>
        <end position="40"/>
    </location>
</feature>
<evidence type="ECO:0000313" key="3">
    <source>
        <dbReference type="Proteomes" id="UP001642484"/>
    </source>
</evidence>
<evidence type="ECO:0000256" key="1">
    <source>
        <dbReference type="SAM" id="MobiDB-lite"/>
    </source>
</evidence>
<comment type="caution">
    <text evidence="2">The sequence shown here is derived from an EMBL/GenBank/DDBJ whole genome shotgun (WGS) entry which is preliminary data.</text>
</comment>
<dbReference type="EMBL" id="CAXAMN010025884">
    <property type="protein sequence ID" value="CAK9098888.1"/>
    <property type="molecule type" value="Genomic_DNA"/>
</dbReference>
<feature type="compositionally biased region" description="Basic and acidic residues" evidence="1">
    <location>
        <begin position="355"/>
        <end position="365"/>
    </location>
</feature>
<keyword evidence="3" id="KW-1185">Reference proteome</keyword>
<sequence length="365" mass="41718">MSWRKGQKQLWTEPAWQEEKWAKDGWARKNRKKEEPKEKPVFYGYDGKPVHRDGGSGRPSSQSTSKQEMSVTEENTKLKATIRFLAQKVAATDEVPEDAQDYLKEDPREALKARQRELNQERKVLNRTAKLKDDIRKKEEKFRTWKEDIEAGVKSETQRVNSTLAELQEALKAAENGEVIHLEDDESKEQIPETMRQEVEALRAGYGQMESYLCQMEARNQQMAAQMQTMMETFQTMGKSRSRSPIRVKTEEMEEEISSAEIKARLSMVPEAVQMCALQRMQDNPSQFKTGPQVEELIAQALEEFKEAQIKPIVALVPDAETSQALKPFGKSAALKESERAAPYPNGLPVVSTPRRSETRLHGMS</sequence>
<protein>
    <submittedName>
        <fullName evidence="2">Uncharacterized protein</fullName>
    </submittedName>
</protein>
<accession>A0ABP0RGQ8</accession>
<evidence type="ECO:0000313" key="2">
    <source>
        <dbReference type="EMBL" id="CAK9098888.1"/>
    </source>
</evidence>
<proteinExistence type="predicted"/>
<feature type="region of interest" description="Disordered" evidence="1">
    <location>
        <begin position="335"/>
        <end position="365"/>
    </location>
</feature>
<dbReference type="Proteomes" id="UP001642484">
    <property type="component" value="Unassembled WGS sequence"/>
</dbReference>
<name>A0ABP0RGQ8_9DINO</name>